<keyword evidence="2" id="KW-1185">Reference proteome</keyword>
<accession>A0A4R4V652</accession>
<sequence>MDAHPGAGNLDKCTRRTPLTSKACGRALAAAVKVATGTARRLRKRDPEYADLLYGAALLTAGEMQEMLTRLRDPIPCYGLSDAPQPPPPLRAEAQEICAEAADITKSTWRIFLAQVER</sequence>
<comment type="caution">
    <text evidence="1">The sequence shown here is derived from an EMBL/GenBank/DDBJ whole genome shotgun (WGS) entry which is preliminary data.</text>
</comment>
<evidence type="ECO:0000313" key="2">
    <source>
        <dbReference type="Proteomes" id="UP000295258"/>
    </source>
</evidence>
<dbReference type="AlphaFoldDB" id="A0A4R4V652"/>
<organism evidence="1 2">
    <name type="scientific">Nonomuraea deserti</name>
    <dbReference type="NCBI Taxonomy" id="1848322"/>
    <lineage>
        <taxon>Bacteria</taxon>
        <taxon>Bacillati</taxon>
        <taxon>Actinomycetota</taxon>
        <taxon>Actinomycetes</taxon>
        <taxon>Streptosporangiales</taxon>
        <taxon>Streptosporangiaceae</taxon>
        <taxon>Nonomuraea</taxon>
    </lineage>
</organism>
<evidence type="ECO:0000313" key="1">
    <source>
        <dbReference type="EMBL" id="TDC97244.1"/>
    </source>
</evidence>
<dbReference type="Proteomes" id="UP000295258">
    <property type="component" value="Unassembled WGS sequence"/>
</dbReference>
<protein>
    <submittedName>
        <fullName evidence="1">Uncharacterized protein</fullName>
    </submittedName>
</protein>
<gene>
    <name evidence="1" type="ORF">E1292_37465</name>
</gene>
<name>A0A4R4V652_9ACTN</name>
<dbReference type="EMBL" id="SMKO01000155">
    <property type="protein sequence ID" value="TDC97244.1"/>
    <property type="molecule type" value="Genomic_DNA"/>
</dbReference>
<proteinExistence type="predicted"/>
<reference evidence="1 2" key="1">
    <citation type="submission" date="2019-03" db="EMBL/GenBank/DDBJ databases">
        <title>Draft genome sequences of novel Actinobacteria.</title>
        <authorList>
            <person name="Sahin N."/>
            <person name="Ay H."/>
            <person name="Saygin H."/>
        </authorList>
    </citation>
    <scope>NUCLEOTIDE SEQUENCE [LARGE SCALE GENOMIC DNA]</scope>
    <source>
        <strain evidence="1 2">KC310</strain>
    </source>
</reference>